<dbReference type="Gene3D" id="3.90.79.10">
    <property type="entry name" value="Nucleoside Triphosphate Pyrophosphohydrolase"/>
    <property type="match status" value="1"/>
</dbReference>
<dbReference type="BioCyc" id="ASP62977:ACIAD_RS14680-MONOMER"/>
<evidence type="ECO:0000256" key="2">
    <source>
        <dbReference type="ARBA" id="ARBA00022801"/>
    </source>
</evidence>
<dbReference type="KEGG" id="aci:ACIAD3237"/>
<evidence type="ECO:0000313" key="4">
    <source>
        <dbReference type="EMBL" id="CAG69920.1"/>
    </source>
</evidence>
<dbReference type="Proteomes" id="UP000000430">
    <property type="component" value="Chromosome"/>
</dbReference>
<dbReference type="OrthoDB" id="9801098at2"/>
<feature type="domain" description="Nudix hydrolase" evidence="3">
    <location>
        <begin position="4"/>
        <end position="129"/>
    </location>
</feature>
<dbReference type="STRING" id="202950.GCA_001485005_02918"/>
<dbReference type="SUPFAM" id="SSF55811">
    <property type="entry name" value="Nudix"/>
    <property type="match status" value="1"/>
</dbReference>
<dbReference type="PROSITE" id="PS51462">
    <property type="entry name" value="NUDIX"/>
    <property type="match status" value="1"/>
</dbReference>
<dbReference type="InterPro" id="IPR020084">
    <property type="entry name" value="NUDIX_hydrolase_CS"/>
</dbReference>
<evidence type="ECO:0000256" key="1">
    <source>
        <dbReference type="ARBA" id="ARBA00001946"/>
    </source>
</evidence>
<dbReference type="PANTHER" id="PTHR43046">
    <property type="entry name" value="GDP-MANNOSE MANNOSYL HYDROLASE"/>
    <property type="match status" value="1"/>
</dbReference>
<dbReference type="HOGENOM" id="CLU_037162_13_0_6"/>
<reference evidence="4 5" key="1">
    <citation type="journal article" date="2004" name="Nucleic Acids Res.">
        <title>Unique features revealed by the genome sequence of Acinetobacter sp. ADP1, a versatile and naturally transformation competent bacterium.</title>
        <authorList>
            <person name="Barbe V."/>
            <person name="Vallenet D."/>
            <person name="Fonknechten N."/>
            <person name="Kreimeyer A."/>
            <person name="Oztas S."/>
            <person name="Labarre L."/>
            <person name="Cruveiller S."/>
            <person name="Robert C."/>
            <person name="Duprat S."/>
            <person name="Wincker P."/>
            <person name="Ornston L.N."/>
            <person name="Weissenbach J."/>
            <person name="Marliere P."/>
            <person name="Cohen G.N."/>
            <person name="Medigue C."/>
        </authorList>
    </citation>
    <scope>NUCLEOTIDE SEQUENCE [LARGE SCALE GENOMIC DNA]</scope>
    <source>
        <strain evidence="5">ATCC 33305 / BD413 / ADP1</strain>
    </source>
</reference>
<dbReference type="InterPro" id="IPR015797">
    <property type="entry name" value="NUDIX_hydrolase-like_dom_sf"/>
</dbReference>
<protein>
    <recommendedName>
        <fullName evidence="3">Nudix hydrolase domain-containing protein</fullName>
    </recommendedName>
</protein>
<proteinExistence type="predicted"/>
<dbReference type="InterPro" id="IPR000086">
    <property type="entry name" value="NUDIX_hydrolase_dom"/>
</dbReference>
<dbReference type="PROSITE" id="PS00893">
    <property type="entry name" value="NUDIX_BOX"/>
    <property type="match status" value="1"/>
</dbReference>
<dbReference type="GO" id="GO:0016787">
    <property type="term" value="F:hydrolase activity"/>
    <property type="evidence" value="ECO:0007669"/>
    <property type="project" value="UniProtKB-KW"/>
</dbReference>
<keyword evidence="2" id="KW-0378">Hydrolase</keyword>
<organism evidence="4 5">
    <name type="scientific">Acinetobacter baylyi (strain ATCC 33305 / BD413 / ADP1)</name>
    <dbReference type="NCBI Taxonomy" id="62977"/>
    <lineage>
        <taxon>Bacteria</taxon>
        <taxon>Pseudomonadati</taxon>
        <taxon>Pseudomonadota</taxon>
        <taxon>Gammaproteobacteria</taxon>
        <taxon>Moraxellales</taxon>
        <taxon>Moraxellaceae</taxon>
        <taxon>Acinetobacter</taxon>
    </lineage>
</organism>
<evidence type="ECO:0000259" key="3">
    <source>
        <dbReference type="PROSITE" id="PS51462"/>
    </source>
</evidence>
<dbReference type="eggNOG" id="COG1051">
    <property type="taxonomic scope" value="Bacteria"/>
</dbReference>
<comment type="cofactor">
    <cofactor evidence="1">
        <name>Mg(2+)</name>
        <dbReference type="ChEBI" id="CHEBI:18420"/>
    </cofactor>
</comment>
<evidence type="ECO:0000313" key="5">
    <source>
        <dbReference type="Proteomes" id="UP000000430"/>
    </source>
</evidence>
<dbReference type="PANTHER" id="PTHR43046:SF2">
    <property type="entry name" value="8-OXO-DGTP DIPHOSPHATASE-RELATED"/>
    <property type="match status" value="1"/>
</dbReference>
<sequence>MILNTITVAAAIILNEDRQVLVVRKHNTQAFMQVGGKLEADERAEQAMCREIQEEIGCSCEILSFVGRFETQAANEPDHQLIAYVYHVAIREIPHISAEIAEMKWIQFDDEDTHLAPLTREIVLPWCKSLACTE</sequence>
<name>Q6F7P5_ACIAD</name>
<gene>
    <name evidence="4" type="ordered locus">ACIAD3237</name>
</gene>
<dbReference type="CDD" id="cd04690">
    <property type="entry name" value="NUDIX_Hydrolase"/>
    <property type="match status" value="1"/>
</dbReference>
<accession>Q6F7P5</accession>
<dbReference type="Pfam" id="PF00293">
    <property type="entry name" value="NUDIX"/>
    <property type="match status" value="1"/>
</dbReference>
<dbReference type="EMBL" id="CR543861">
    <property type="protein sequence ID" value="CAG69920.1"/>
    <property type="molecule type" value="Genomic_DNA"/>
</dbReference>
<dbReference type="AlphaFoldDB" id="Q6F7P5"/>